<evidence type="ECO:0000313" key="2">
    <source>
        <dbReference type="EMBL" id="KAF7422191.1"/>
    </source>
</evidence>
<dbReference type="EMBL" id="JACETU010000008">
    <property type="protein sequence ID" value="KAF7422191.1"/>
    <property type="molecule type" value="Genomic_DNA"/>
</dbReference>
<feature type="compositionally biased region" description="Low complexity" evidence="1">
    <location>
        <begin position="242"/>
        <end position="252"/>
    </location>
</feature>
<evidence type="ECO:0000313" key="3">
    <source>
        <dbReference type="Proteomes" id="UP000623687"/>
    </source>
</evidence>
<comment type="caution">
    <text evidence="2">The sequence shown here is derived from an EMBL/GenBank/DDBJ whole genome shotgun (WGS) entry which is preliminary data.</text>
</comment>
<feature type="region of interest" description="Disordered" evidence="1">
    <location>
        <begin position="139"/>
        <end position="271"/>
    </location>
</feature>
<feature type="compositionally biased region" description="Polar residues" evidence="1">
    <location>
        <begin position="427"/>
        <end position="437"/>
    </location>
</feature>
<evidence type="ECO:0000256" key="1">
    <source>
        <dbReference type="SAM" id="MobiDB-lite"/>
    </source>
</evidence>
<keyword evidence="3" id="KW-1185">Reference proteome</keyword>
<dbReference type="Proteomes" id="UP000623687">
    <property type="component" value="Unassembled WGS sequence"/>
</dbReference>
<gene>
    <name evidence="2" type="ORF">PC9H_010346</name>
</gene>
<dbReference type="RefSeq" id="XP_036627223.1">
    <property type="nucleotide sequence ID" value="XM_036779840.1"/>
</dbReference>
<dbReference type="AlphaFoldDB" id="A0A8H6ZMA6"/>
<feature type="compositionally biased region" description="Pro residues" evidence="1">
    <location>
        <begin position="192"/>
        <end position="202"/>
    </location>
</feature>
<sequence length="621" mass="67792">MPAQLPYDVPWAAHPLSDRDAYDVDIDILAQHFTSLTVKDVPKTPSVPGAYPETPRVQLSPRVKKIINFLSLYSENNREMVENCTRQLCDVTDADMFENKALNALSLLVTDGNTQTLQEPAKHLRELLFVAKKSVRFSQAPPDDDVFGTPSDTTNSAKDVRVKNEPPSSHISLQTTELTDSQVPQKTENQPMQPPMPVPIPLQPSAESSAQHDPPLHGSQDPRAPSHVATNTTPQPAISSKVPTVQATVPPAASAPPPPHVSTDYNGVSAIPHDARSHIPIAQAPIPSSLPHYPPFQGPTSQMQRPNISQVPPPPVPAAYTYAAPEALSAIPQNEPPHPPPVPATYTYAAPEAPSAIPQNEPPHGWQYYPGDSIHVGPPSQSQGYYSVDVSAPPHSATRYYSPPPSAPNATWQAPRHTSAPPPAMPIQTTPYESISTPRRHISAPPPQPRGETLSTPPTQNQRSSKSSSFEINNVSNTLVLYNNNDQPITVASLTMKNNEKPIKEGYRVKARYIHCDRQSYVPVVISRPILPSNWNKLAGDLFIITTGPLGPSTVAETVWMLKEEGTWHDITHDFNSDQLDSLHLVPHPAKAIVSDHFLSRRTSAGKPGWVTAKTQDTYRL</sequence>
<name>A0A8H6ZMA6_PLEOS</name>
<dbReference type="VEuPathDB" id="FungiDB:PC9H_010346"/>
<proteinExistence type="predicted"/>
<reference evidence="2" key="1">
    <citation type="submission" date="2019-07" db="EMBL/GenBank/DDBJ databases">
        <authorList>
            <person name="Palmer J.M."/>
        </authorList>
    </citation>
    <scope>NUCLEOTIDE SEQUENCE</scope>
    <source>
        <strain evidence="2">PC9</strain>
    </source>
</reference>
<feature type="compositionally biased region" description="Polar residues" evidence="1">
    <location>
        <begin position="228"/>
        <end position="238"/>
    </location>
</feature>
<protein>
    <submittedName>
        <fullName evidence="2">Uncharacterized protein</fullName>
    </submittedName>
</protein>
<feature type="region of interest" description="Disordered" evidence="1">
    <location>
        <begin position="396"/>
        <end position="469"/>
    </location>
</feature>
<dbReference type="GeneID" id="59380164"/>
<feature type="compositionally biased region" description="Polar residues" evidence="1">
    <location>
        <begin position="166"/>
        <end position="189"/>
    </location>
</feature>
<dbReference type="OrthoDB" id="10320508at2759"/>
<feature type="compositionally biased region" description="Polar residues" evidence="1">
    <location>
        <begin position="453"/>
        <end position="469"/>
    </location>
</feature>
<organism evidence="2 3">
    <name type="scientific">Pleurotus ostreatus</name>
    <name type="common">Oyster mushroom</name>
    <name type="synonym">White-rot fungus</name>
    <dbReference type="NCBI Taxonomy" id="5322"/>
    <lineage>
        <taxon>Eukaryota</taxon>
        <taxon>Fungi</taxon>
        <taxon>Dikarya</taxon>
        <taxon>Basidiomycota</taxon>
        <taxon>Agaricomycotina</taxon>
        <taxon>Agaricomycetes</taxon>
        <taxon>Agaricomycetidae</taxon>
        <taxon>Agaricales</taxon>
        <taxon>Pleurotineae</taxon>
        <taxon>Pleurotaceae</taxon>
        <taxon>Pleurotus</taxon>
    </lineage>
</organism>
<accession>A0A8H6ZMA6</accession>